<dbReference type="RefSeq" id="WP_078277550.1">
    <property type="nucleotide sequence ID" value="NZ_MUXU01000086.1"/>
</dbReference>
<evidence type="ECO:0000256" key="1">
    <source>
        <dbReference type="SAM" id="SignalP"/>
    </source>
</evidence>
<feature type="chain" id="PRO_5036026368" description="Lipoprotein" evidence="1">
    <location>
        <begin position="17"/>
        <end position="85"/>
    </location>
</feature>
<name>A0A1S9ZUD7_9GAMM</name>
<dbReference type="OrthoDB" id="10002042at2"/>
<gene>
    <name evidence="2" type="ORF">B0181_11105</name>
    <name evidence="3" type="ORF">NCTC10293_01225</name>
</gene>
<evidence type="ECO:0008006" key="6">
    <source>
        <dbReference type="Google" id="ProtNLM"/>
    </source>
</evidence>
<dbReference type="AlphaFoldDB" id="A0A1S9ZUD7"/>
<dbReference type="Proteomes" id="UP000190435">
    <property type="component" value="Unassembled WGS sequence"/>
</dbReference>
<evidence type="ECO:0000313" key="3">
    <source>
        <dbReference type="EMBL" id="STZ13647.1"/>
    </source>
</evidence>
<keyword evidence="4" id="KW-1185">Reference proteome</keyword>
<dbReference type="EMBL" id="MUXU01000086">
    <property type="protein sequence ID" value="OOR87115.1"/>
    <property type="molecule type" value="Genomic_DNA"/>
</dbReference>
<keyword evidence="1" id="KW-0732">Signal</keyword>
<organism evidence="2 4">
    <name type="scientific">Moraxella caviae</name>
    <dbReference type="NCBI Taxonomy" id="34060"/>
    <lineage>
        <taxon>Bacteria</taxon>
        <taxon>Pseudomonadati</taxon>
        <taxon>Pseudomonadota</taxon>
        <taxon>Gammaproteobacteria</taxon>
        <taxon>Moraxellales</taxon>
        <taxon>Moraxellaceae</taxon>
        <taxon>Moraxella</taxon>
    </lineage>
</organism>
<sequence>MKQTLLLAVLASIVLAGCVSQHKLTQPSGRWQAINQEGFVPADADRFYKAVVEQAVAEVAAEFAEPVSEFGQTDALESNQPTDVQ</sequence>
<dbReference type="EMBL" id="UGQE01000002">
    <property type="protein sequence ID" value="STZ13647.1"/>
    <property type="molecule type" value="Genomic_DNA"/>
</dbReference>
<dbReference type="STRING" id="34060.B0181_11105"/>
<feature type="signal peptide" evidence="1">
    <location>
        <begin position="1"/>
        <end position="16"/>
    </location>
</feature>
<proteinExistence type="predicted"/>
<reference evidence="2 4" key="1">
    <citation type="submission" date="2017-02" db="EMBL/GenBank/DDBJ databases">
        <title>Draft genome sequence of Moraxella caviae CCUG 355 type strain.</title>
        <authorList>
            <person name="Engstrom-Jakobsson H."/>
            <person name="Salva-Serra F."/>
            <person name="Thorell K."/>
            <person name="Gonzales-Siles L."/>
            <person name="Karlsson R."/>
            <person name="Boulund F."/>
            <person name="Engstrand L."/>
            <person name="Moore E."/>
        </authorList>
    </citation>
    <scope>NUCLEOTIDE SEQUENCE [LARGE SCALE GENOMIC DNA]</scope>
    <source>
        <strain evidence="2 4">CCUG 355</strain>
    </source>
</reference>
<dbReference type="PROSITE" id="PS51257">
    <property type="entry name" value="PROKAR_LIPOPROTEIN"/>
    <property type="match status" value="1"/>
</dbReference>
<evidence type="ECO:0000313" key="5">
    <source>
        <dbReference type="Proteomes" id="UP000255279"/>
    </source>
</evidence>
<reference evidence="3 5" key="2">
    <citation type="submission" date="2018-06" db="EMBL/GenBank/DDBJ databases">
        <authorList>
            <consortium name="Pathogen Informatics"/>
            <person name="Doyle S."/>
        </authorList>
    </citation>
    <scope>NUCLEOTIDE SEQUENCE [LARGE SCALE GENOMIC DNA]</scope>
    <source>
        <strain evidence="3 5">NCTC10293</strain>
    </source>
</reference>
<evidence type="ECO:0000313" key="4">
    <source>
        <dbReference type="Proteomes" id="UP000190435"/>
    </source>
</evidence>
<protein>
    <recommendedName>
        <fullName evidence="6">Lipoprotein</fullName>
    </recommendedName>
</protein>
<dbReference type="Proteomes" id="UP000255279">
    <property type="component" value="Unassembled WGS sequence"/>
</dbReference>
<evidence type="ECO:0000313" key="2">
    <source>
        <dbReference type="EMBL" id="OOR87115.1"/>
    </source>
</evidence>
<accession>A0A1S9ZUD7</accession>